<feature type="non-terminal residue" evidence="1">
    <location>
        <position position="388"/>
    </location>
</feature>
<sequence>KIPPASLDAAGIVDACPGVFRTLIFCKTEPSSYGNFLTRLENVFNDGQPQWCQPSWIGCIFLADPEETFQPTGTYFAMSQDTTGTLKISFSALKFSPYALAFSVGTPVTFDADKAELMINEGLFCNKDTDPTQPAPFAWSPFVKLPLYSGNTDLYGCFSMPVELDHSLFDTASAAAGFSVNSRFYKGTDTIHAPSEDFAYPLIMKCTSAQPRLELILTLDLTAPRNVKRCNMTFQASDYTVAEFGFVTYLRTTEGERITLNNVKRPGTSIPPGGFAFKYNNAVANQQDLALCLNGYFTLGVADIDTTVYGVTTVHRFLCGWKGTEFIEFTEGDAIQWIPGQPAMYLDNDLDYQLYSVNGVATESWVNVNDPLKYNAQPPGVPLYKLTA</sequence>
<evidence type="ECO:0000313" key="2">
    <source>
        <dbReference type="Proteomes" id="UP001190700"/>
    </source>
</evidence>
<dbReference type="EMBL" id="LGRX02018770">
    <property type="protein sequence ID" value="KAK3259403.1"/>
    <property type="molecule type" value="Genomic_DNA"/>
</dbReference>
<feature type="non-terminal residue" evidence="1">
    <location>
        <position position="1"/>
    </location>
</feature>
<dbReference type="AlphaFoldDB" id="A0AAE0FGQ4"/>
<evidence type="ECO:0000313" key="1">
    <source>
        <dbReference type="EMBL" id="KAK3259403.1"/>
    </source>
</evidence>
<reference evidence="1 2" key="1">
    <citation type="journal article" date="2015" name="Genome Biol. Evol.">
        <title>Comparative Genomics of a Bacterivorous Green Alga Reveals Evolutionary Causalities and Consequences of Phago-Mixotrophic Mode of Nutrition.</title>
        <authorList>
            <person name="Burns J.A."/>
            <person name="Paasch A."/>
            <person name="Narechania A."/>
            <person name="Kim E."/>
        </authorList>
    </citation>
    <scope>NUCLEOTIDE SEQUENCE [LARGE SCALE GENOMIC DNA]</scope>
    <source>
        <strain evidence="1 2">PLY_AMNH</strain>
    </source>
</reference>
<comment type="caution">
    <text evidence="1">The sequence shown here is derived from an EMBL/GenBank/DDBJ whole genome shotgun (WGS) entry which is preliminary data.</text>
</comment>
<proteinExistence type="predicted"/>
<gene>
    <name evidence="1" type="ORF">CYMTET_31600</name>
</gene>
<protein>
    <submittedName>
        <fullName evidence="1">Uncharacterized protein</fullName>
    </submittedName>
</protein>
<accession>A0AAE0FGQ4</accession>
<dbReference type="Proteomes" id="UP001190700">
    <property type="component" value="Unassembled WGS sequence"/>
</dbReference>
<keyword evidence="2" id="KW-1185">Reference proteome</keyword>
<name>A0AAE0FGQ4_9CHLO</name>
<organism evidence="1 2">
    <name type="scientific">Cymbomonas tetramitiformis</name>
    <dbReference type="NCBI Taxonomy" id="36881"/>
    <lineage>
        <taxon>Eukaryota</taxon>
        <taxon>Viridiplantae</taxon>
        <taxon>Chlorophyta</taxon>
        <taxon>Pyramimonadophyceae</taxon>
        <taxon>Pyramimonadales</taxon>
        <taxon>Pyramimonadaceae</taxon>
        <taxon>Cymbomonas</taxon>
    </lineage>
</organism>